<accession>A0A9X1VBS7</accession>
<dbReference type="RefSeq" id="WP_241716400.1">
    <property type="nucleotide sequence ID" value="NZ_JALBUF010000018.1"/>
</dbReference>
<keyword evidence="2" id="KW-1185">Reference proteome</keyword>
<dbReference type="Proteomes" id="UP001139263">
    <property type="component" value="Unassembled WGS sequence"/>
</dbReference>
<organism evidence="1 2">
    <name type="scientific">Sulfoacidibacillus ferrooxidans</name>
    <dbReference type="NCBI Taxonomy" id="2005001"/>
    <lineage>
        <taxon>Bacteria</taxon>
        <taxon>Bacillati</taxon>
        <taxon>Bacillota</taxon>
        <taxon>Bacilli</taxon>
        <taxon>Bacillales</taxon>
        <taxon>Alicyclobacillaceae</taxon>
        <taxon>Sulfoacidibacillus</taxon>
    </lineage>
</organism>
<name>A0A9X1VBS7_9BACL</name>
<dbReference type="AlphaFoldDB" id="A0A9X1VBS7"/>
<proteinExistence type="predicted"/>
<gene>
    <name evidence="1" type="ORF">MM817_02891</name>
</gene>
<protein>
    <submittedName>
        <fullName evidence="1">Uncharacterized protein</fullName>
    </submittedName>
</protein>
<dbReference type="EMBL" id="JALBUF010000018">
    <property type="protein sequence ID" value="MCI0184594.1"/>
    <property type="molecule type" value="Genomic_DNA"/>
</dbReference>
<evidence type="ECO:0000313" key="2">
    <source>
        <dbReference type="Proteomes" id="UP001139263"/>
    </source>
</evidence>
<evidence type="ECO:0000313" key="1">
    <source>
        <dbReference type="EMBL" id="MCI0184594.1"/>
    </source>
</evidence>
<sequence>MLNYLGMNGAEGLARLEHYHMLWTSRREEIDPRIEEAVEKAKRLASEKMGTENVDVYITYEGEVLIRVSPHETKDEMADLTNLVVFSRHGYDDDETLSRMIGKDCEEGPYDPGKREYYKELIDVNYDLYTLDSEEFDCSSPSIVRLELRELEEIIIIQRNLA</sequence>
<reference evidence="1" key="1">
    <citation type="submission" date="2022-03" db="EMBL/GenBank/DDBJ databases">
        <title>Draft Genome Sequence of Firmicute Strain S0AB, a Heterotrophic Iron/Sulfur-Oxidizing Extreme Acidophile.</title>
        <authorList>
            <person name="Vergara E."/>
            <person name="Pakostova E."/>
            <person name="Johnson D.B."/>
            <person name="Holmes D.S."/>
        </authorList>
    </citation>
    <scope>NUCLEOTIDE SEQUENCE</scope>
    <source>
        <strain evidence="1">S0AB</strain>
    </source>
</reference>
<comment type="caution">
    <text evidence="1">The sequence shown here is derived from an EMBL/GenBank/DDBJ whole genome shotgun (WGS) entry which is preliminary data.</text>
</comment>